<keyword evidence="5" id="KW-1185">Reference proteome</keyword>
<protein>
    <recommendedName>
        <fullName evidence="6">Enoyl reductase (ER) domain-containing protein</fullName>
    </recommendedName>
</protein>
<dbReference type="GO" id="GO:0016628">
    <property type="term" value="F:oxidoreductase activity, acting on the CH-CH group of donors, NAD or NADP as acceptor"/>
    <property type="evidence" value="ECO:0007669"/>
    <property type="project" value="InterPro"/>
</dbReference>
<evidence type="ECO:0000313" key="4">
    <source>
        <dbReference type="EMBL" id="CAD8207379.1"/>
    </source>
</evidence>
<gene>
    <name evidence="4" type="ORF">PPENT_87.1.T1470052</name>
</gene>
<proteinExistence type="predicted"/>
<dbReference type="Proteomes" id="UP000689195">
    <property type="component" value="Unassembled WGS sequence"/>
</dbReference>
<dbReference type="CDD" id="cd05288">
    <property type="entry name" value="PGDH"/>
    <property type="match status" value="1"/>
</dbReference>
<evidence type="ECO:0000313" key="5">
    <source>
        <dbReference type="Proteomes" id="UP000689195"/>
    </source>
</evidence>
<feature type="domain" description="Oxidoreductase N-terminal" evidence="3">
    <location>
        <begin position="20"/>
        <end position="84"/>
    </location>
</feature>
<dbReference type="InterPro" id="IPR013149">
    <property type="entry name" value="ADH-like_C"/>
</dbReference>
<feature type="domain" description="Alcohol dehydrogenase-like C-terminal" evidence="2">
    <location>
        <begin position="164"/>
        <end position="285"/>
    </location>
</feature>
<dbReference type="InterPro" id="IPR041694">
    <property type="entry name" value="ADH_N_2"/>
</dbReference>
<dbReference type="PANTHER" id="PTHR43205">
    <property type="entry name" value="PROSTAGLANDIN REDUCTASE"/>
    <property type="match status" value="1"/>
</dbReference>
<reference evidence="4" key="1">
    <citation type="submission" date="2021-01" db="EMBL/GenBank/DDBJ databases">
        <authorList>
            <consortium name="Genoscope - CEA"/>
            <person name="William W."/>
        </authorList>
    </citation>
    <scope>NUCLEOTIDE SEQUENCE</scope>
</reference>
<dbReference type="PANTHER" id="PTHR43205:SF42">
    <property type="entry name" value="ALCOHOL DEHYDROGENASE, ZINC-CONTAINING (AFU_ORTHOLOGUE AFUA_7G04530)"/>
    <property type="match status" value="1"/>
</dbReference>
<dbReference type="InterPro" id="IPR045010">
    <property type="entry name" value="MDR_fam"/>
</dbReference>
<comment type="caution">
    <text evidence="4">The sequence shown here is derived from an EMBL/GenBank/DDBJ whole genome shotgun (WGS) entry which is preliminary data.</text>
</comment>
<organism evidence="4 5">
    <name type="scientific">Paramecium pentaurelia</name>
    <dbReference type="NCBI Taxonomy" id="43138"/>
    <lineage>
        <taxon>Eukaryota</taxon>
        <taxon>Sar</taxon>
        <taxon>Alveolata</taxon>
        <taxon>Ciliophora</taxon>
        <taxon>Intramacronucleata</taxon>
        <taxon>Oligohymenophorea</taxon>
        <taxon>Peniculida</taxon>
        <taxon>Parameciidae</taxon>
        <taxon>Paramecium</taxon>
    </lineage>
</organism>
<dbReference type="EMBL" id="CAJJDO010000147">
    <property type="protein sequence ID" value="CAD8207379.1"/>
    <property type="molecule type" value="Genomic_DNA"/>
</dbReference>
<accession>A0A8S1Y0E5</accession>
<sequence>MQKQSLILQQKAPKNINELDQAFKLIDQKLDSPNSQLLLMKTRFISIDPIMRVWISGAKTYLPALQENDIIHAFTLSSPVDNSNDIYFGPAGLQTHFLYDKSNKQKQLIKVPRQMLQMIQKCELQNSNLLTIILNGLPAYYGLIDFCKIQKGQRVVISAAAGATGLFCIQLALNMECDVIGFTGDQEKIIFLQKQFPNIRIINYKLNNWDKQIENNSVDCYFDNVGEQMLELMIKKMKKNGKIALCGSMGSSSNYNERQGLSNINQIIYKQLKLKGITFNQELNKIQAAFGYLFQQFQQKKLRIFQEEYNQLYDTPLALKRLFQGKNIGKIIVNLDNQAKL</sequence>
<dbReference type="Pfam" id="PF00107">
    <property type="entry name" value="ADH_zinc_N"/>
    <property type="match status" value="1"/>
</dbReference>
<evidence type="ECO:0000256" key="1">
    <source>
        <dbReference type="ARBA" id="ARBA00023002"/>
    </source>
</evidence>
<evidence type="ECO:0000259" key="2">
    <source>
        <dbReference type="Pfam" id="PF00107"/>
    </source>
</evidence>
<evidence type="ECO:0000259" key="3">
    <source>
        <dbReference type="Pfam" id="PF16884"/>
    </source>
</evidence>
<name>A0A8S1Y0E5_9CILI</name>
<evidence type="ECO:0008006" key="6">
    <source>
        <dbReference type="Google" id="ProtNLM"/>
    </source>
</evidence>
<dbReference type="OrthoDB" id="809632at2759"/>
<dbReference type="Pfam" id="PF16884">
    <property type="entry name" value="ADH_N_2"/>
    <property type="match status" value="1"/>
</dbReference>
<keyword evidence="1" id="KW-0560">Oxidoreductase</keyword>
<dbReference type="AlphaFoldDB" id="A0A8S1Y0E5"/>